<keyword evidence="4" id="KW-1185">Reference proteome</keyword>
<dbReference type="GeneID" id="56031162"/>
<evidence type="ECO:0000313" key="4">
    <source>
        <dbReference type="Proteomes" id="UP000509750"/>
    </source>
</evidence>
<geneLocation type="plasmid" evidence="3 4">
    <name>unnamed2</name>
</geneLocation>
<dbReference type="KEGG" id="halg:HUG10_19975"/>
<dbReference type="Pfam" id="PF19810">
    <property type="entry name" value="HFX_2341_N"/>
    <property type="match status" value="1"/>
</dbReference>
<evidence type="ECO:0000259" key="1">
    <source>
        <dbReference type="Pfam" id="PF19810"/>
    </source>
</evidence>
<dbReference type="Pfam" id="PF22665">
    <property type="entry name" value="WHD_DUF6293"/>
    <property type="match status" value="1"/>
</dbReference>
<dbReference type="InterPro" id="IPR046260">
    <property type="entry name" value="HFX_2341-like_N"/>
</dbReference>
<accession>A0A7D5GIF4</accession>
<evidence type="ECO:0000259" key="2">
    <source>
        <dbReference type="Pfam" id="PF22665"/>
    </source>
</evidence>
<feature type="domain" description="DUF6293" evidence="2">
    <location>
        <begin position="99"/>
        <end position="198"/>
    </location>
</feature>
<reference evidence="3 4" key="1">
    <citation type="submission" date="2020-07" db="EMBL/GenBank/DDBJ databases">
        <title>Gai3-2, isolated from salt lake.</title>
        <authorList>
            <person name="Cui H."/>
            <person name="Shi X."/>
        </authorList>
    </citation>
    <scope>NUCLEOTIDE SEQUENCE [LARGE SCALE GENOMIC DNA]</scope>
    <source>
        <strain evidence="3 4">Gai3-2</strain>
        <plasmid evidence="3 4">unnamed2</plasmid>
    </source>
</reference>
<dbReference type="AlphaFoldDB" id="A0A7D5GIF4"/>
<sequence>MSTIVAELEAARIDVTTVAVDLFDMYGVLGEVTTIAAQHAEDLVHVNVSTGTKLSAIGAAIACMELSTNATAYYVHPEEYAHGDIDEPLTSEYADDEALPGYPIDSPTAEQVAVMDYVHRKDTTVYTPKKKDLIEFGKQAALPFYANSTAKSDKAAFGRLKSRILDPLTERKYVTVEHVGRRKQVSLTELGEDTLRAFRHKLSESPECGVVTSPRNRPGNDDD</sequence>
<keyword evidence="3" id="KW-0614">Plasmid</keyword>
<dbReference type="OrthoDB" id="142096at2157"/>
<name>A0A7D5GIF4_9EURY</name>
<organism evidence="3 4">
    <name type="scientific">Halorarum halophilum</name>
    <dbReference type="NCBI Taxonomy" id="2743090"/>
    <lineage>
        <taxon>Archaea</taxon>
        <taxon>Methanobacteriati</taxon>
        <taxon>Methanobacteriota</taxon>
        <taxon>Stenosarchaea group</taxon>
        <taxon>Halobacteria</taxon>
        <taxon>Halobacteriales</taxon>
        <taxon>Haloferacaceae</taxon>
        <taxon>Halorarum</taxon>
    </lineage>
</organism>
<protein>
    <submittedName>
        <fullName evidence="3">Uncharacterized protein</fullName>
    </submittedName>
</protein>
<dbReference type="EMBL" id="CP058531">
    <property type="protein sequence ID" value="QLG29890.1"/>
    <property type="molecule type" value="Genomic_DNA"/>
</dbReference>
<dbReference type="Proteomes" id="UP000509750">
    <property type="component" value="Plasmid unnamed2"/>
</dbReference>
<gene>
    <name evidence="3" type="ORF">HUG10_19975</name>
</gene>
<feature type="domain" description="HFX-2341-like N-terminal" evidence="1">
    <location>
        <begin position="3"/>
        <end position="80"/>
    </location>
</feature>
<dbReference type="InterPro" id="IPR054162">
    <property type="entry name" value="DUF6293_C"/>
</dbReference>
<dbReference type="RefSeq" id="WP_179171464.1">
    <property type="nucleotide sequence ID" value="NZ_CP058531.1"/>
</dbReference>
<evidence type="ECO:0000313" key="3">
    <source>
        <dbReference type="EMBL" id="QLG29890.1"/>
    </source>
</evidence>
<proteinExistence type="predicted"/>